<comment type="similarity">
    <text evidence="2">Belongs to the oxygen-dependent FAD-linked oxidoreductase family.</text>
</comment>
<evidence type="ECO:0000256" key="3">
    <source>
        <dbReference type="ARBA" id="ARBA00022630"/>
    </source>
</evidence>
<evidence type="ECO:0000313" key="8">
    <source>
        <dbReference type="Proteomes" id="UP000775547"/>
    </source>
</evidence>
<comment type="caution">
    <text evidence="7">The sequence shown here is derived from an EMBL/GenBank/DDBJ whole genome shotgun (WGS) entry which is preliminary data.</text>
</comment>
<keyword evidence="3" id="KW-0285">Flavoprotein</keyword>
<reference evidence="7" key="1">
    <citation type="submission" date="2020-07" db="EMBL/GenBank/DDBJ databases">
        <authorList>
            <person name="Nieuwenhuis M."/>
            <person name="Van De Peppel L.J.J."/>
        </authorList>
    </citation>
    <scope>NUCLEOTIDE SEQUENCE</scope>
    <source>
        <strain evidence="7">AP01</strain>
        <tissue evidence="7">Mycelium</tissue>
    </source>
</reference>
<gene>
    <name evidence="7" type="ORF">DXG03_006787</name>
</gene>
<evidence type="ECO:0000259" key="6">
    <source>
        <dbReference type="PROSITE" id="PS51387"/>
    </source>
</evidence>
<dbReference type="PROSITE" id="PS51387">
    <property type="entry name" value="FAD_PCMH"/>
    <property type="match status" value="1"/>
</dbReference>
<dbReference type="EMBL" id="JABCKV010000047">
    <property type="protein sequence ID" value="KAG5645163.1"/>
    <property type="molecule type" value="Genomic_DNA"/>
</dbReference>
<organism evidence="7 8">
    <name type="scientific">Asterophora parasitica</name>
    <dbReference type="NCBI Taxonomy" id="117018"/>
    <lineage>
        <taxon>Eukaryota</taxon>
        <taxon>Fungi</taxon>
        <taxon>Dikarya</taxon>
        <taxon>Basidiomycota</taxon>
        <taxon>Agaricomycotina</taxon>
        <taxon>Agaricomycetes</taxon>
        <taxon>Agaricomycetidae</taxon>
        <taxon>Agaricales</taxon>
        <taxon>Tricholomatineae</taxon>
        <taxon>Lyophyllaceae</taxon>
        <taxon>Asterophora</taxon>
    </lineage>
</organism>
<dbReference type="InterPro" id="IPR012951">
    <property type="entry name" value="BBE"/>
</dbReference>
<protein>
    <recommendedName>
        <fullName evidence="6">FAD-binding PCMH-type domain-containing protein</fullName>
    </recommendedName>
</protein>
<proteinExistence type="inferred from homology"/>
<dbReference type="InterPro" id="IPR036318">
    <property type="entry name" value="FAD-bd_PCMH-like_sf"/>
</dbReference>
<dbReference type="GO" id="GO:0071949">
    <property type="term" value="F:FAD binding"/>
    <property type="evidence" value="ECO:0007669"/>
    <property type="project" value="InterPro"/>
</dbReference>
<dbReference type="SUPFAM" id="SSF56176">
    <property type="entry name" value="FAD-binding/transporter-associated domain-like"/>
    <property type="match status" value="1"/>
</dbReference>
<keyword evidence="4" id="KW-0274">FAD</keyword>
<dbReference type="PANTHER" id="PTHR42973:SF39">
    <property type="entry name" value="FAD-BINDING PCMH-TYPE DOMAIN-CONTAINING PROTEIN"/>
    <property type="match status" value="1"/>
</dbReference>
<dbReference type="Gene3D" id="3.30.465.10">
    <property type="match status" value="1"/>
</dbReference>
<feature type="domain" description="FAD-binding PCMH-type" evidence="6">
    <location>
        <begin position="1"/>
        <end position="119"/>
    </location>
</feature>
<dbReference type="Pfam" id="PF08031">
    <property type="entry name" value="BBE"/>
    <property type="match status" value="1"/>
</dbReference>
<dbReference type="Proteomes" id="UP000775547">
    <property type="component" value="Unassembled WGS sequence"/>
</dbReference>
<keyword evidence="5" id="KW-0560">Oxidoreductase</keyword>
<dbReference type="OrthoDB" id="9983560at2759"/>
<evidence type="ECO:0000313" key="7">
    <source>
        <dbReference type="EMBL" id="KAG5645163.1"/>
    </source>
</evidence>
<dbReference type="GO" id="GO:0016491">
    <property type="term" value="F:oxidoreductase activity"/>
    <property type="evidence" value="ECO:0007669"/>
    <property type="project" value="UniProtKB-KW"/>
</dbReference>
<dbReference type="InterPro" id="IPR016166">
    <property type="entry name" value="FAD-bd_PCMH"/>
</dbReference>
<evidence type="ECO:0000256" key="4">
    <source>
        <dbReference type="ARBA" id="ARBA00022827"/>
    </source>
</evidence>
<sequence length="344" mass="37433">MTFGAGVQWHEAYDAIEAKGRFMLGGISAGGSVGAAGGWILGGGHSAFSATHGLGANIRLQFIGEFILTNVLQFTVVTASGKYLTVTAYKNSDLFWALRGGGGRTYAVVLSATYVTHDPFPLSVITFIANFPSPDTVKNVLTEFVRIHPSLADAGWGGYSWASAERLLFLYSAPNVLLVDAKATMSPLIQLAQNATSGPAYVSFELYDYFYAITCLILFPTAKWEPTLNWPLVSCPPASLQMTLQKFEGWPEVIPASAIRQLQQRLQSNLAILNGLAPDHYNEASRYEKDFEQTCFESPYEKLNSIKKKYDPSSLFVVALGPDPKIGVQTSNAVFETISPYSPV</sequence>
<evidence type="ECO:0000256" key="5">
    <source>
        <dbReference type="ARBA" id="ARBA00023002"/>
    </source>
</evidence>
<reference evidence="7" key="2">
    <citation type="submission" date="2021-10" db="EMBL/GenBank/DDBJ databases">
        <title>Phylogenomics reveals ancestral predisposition of the termite-cultivated fungus Termitomyces towards a domesticated lifestyle.</title>
        <authorList>
            <person name="Auxier B."/>
            <person name="Grum-Grzhimaylo A."/>
            <person name="Cardenas M.E."/>
            <person name="Lodge J.D."/>
            <person name="Laessoe T."/>
            <person name="Pedersen O."/>
            <person name="Smith M.E."/>
            <person name="Kuyper T.W."/>
            <person name="Franco-Molano E.A."/>
            <person name="Baroni T.J."/>
            <person name="Aanen D.K."/>
        </authorList>
    </citation>
    <scope>NUCLEOTIDE SEQUENCE</scope>
    <source>
        <strain evidence="7">AP01</strain>
        <tissue evidence="7">Mycelium</tissue>
    </source>
</reference>
<dbReference type="AlphaFoldDB" id="A0A9P7KC24"/>
<dbReference type="InterPro" id="IPR016169">
    <property type="entry name" value="FAD-bd_PCMH_sub2"/>
</dbReference>
<evidence type="ECO:0000256" key="1">
    <source>
        <dbReference type="ARBA" id="ARBA00001974"/>
    </source>
</evidence>
<comment type="cofactor">
    <cofactor evidence="1">
        <name>FAD</name>
        <dbReference type="ChEBI" id="CHEBI:57692"/>
    </cofactor>
</comment>
<accession>A0A9P7KC24</accession>
<name>A0A9P7KC24_9AGAR</name>
<keyword evidence="8" id="KW-1185">Reference proteome</keyword>
<evidence type="ECO:0000256" key="2">
    <source>
        <dbReference type="ARBA" id="ARBA00005466"/>
    </source>
</evidence>
<dbReference type="PANTHER" id="PTHR42973">
    <property type="entry name" value="BINDING OXIDOREDUCTASE, PUTATIVE (AFU_ORTHOLOGUE AFUA_1G17690)-RELATED"/>
    <property type="match status" value="1"/>
</dbReference>
<dbReference type="InterPro" id="IPR050416">
    <property type="entry name" value="FAD-linked_Oxidoreductase"/>
</dbReference>